<feature type="non-terminal residue" evidence="2">
    <location>
        <position position="1"/>
    </location>
</feature>
<evidence type="ECO:0000313" key="2">
    <source>
        <dbReference type="EMBL" id="QQP42362.1"/>
    </source>
</evidence>
<feature type="region of interest" description="Disordered" evidence="1">
    <location>
        <begin position="1"/>
        <end position="33"/>
    </location>
</feature>
<feature type="non-terminal residue" evidence="2">
    <location>
        <position position="55"/>
    </location>
</feature>
<dbReference type="AlphaFoldDB" id="A0A7T8H2I9"/>
<keyword evidence="3" id="KW-1185">Reference proteome</keyword>
<feature type="compositionally biased region" description="Low complexity" evidence="1">
    <location>
        <begin position="1"/>
        <end position="18"/>
    </location>
</feature>
<protein>
    <submittedName>
        <fullName evidence="2">Uncharacterized protein</fullName>
    </submittedName>
</protein>
<accession>A0A7T8H2I9</accession>
<name>A0A7T8H2I9_CALRO</name>
<sequence length="55" mass="6063">RYSSYSYTSMRSSSTSRSPAPPSHPTAAVVSTPRPCKAKRSSFNDKIFALKNCHI</sequence>
<reference evidence="3" key="1">
    <citation type="submission" date="2021-01" db="EMBL/GenBank/DDBJ databases">
        <title>Caligus Genome Assembly.</title>
        <authorList>
            <person name="Gallardo-Escarate C."/>
        </authorList>
    </citation>
    <scope>NUCLEOTIDE SEQUENCE [LARGE SCALE GENOMIC DNA]</scope>
</reference>
<gene>
    <name evidence="2" type="ORF">FKW44_016998</name>
</gene>
<proteinExistence type="predicted"/>
<dbReference type="Proteomes" id="UP000595437">
    <property type="component" value="Chromosome 11"/>
</dbReference>
<evidence type="ECO:0000256" key="1">
    <source>
        <dbReference type="SAM" id="MobiDB-lite"/>
    </source>
</evidence>
<dbReference type="EMBL" id="CP045900">
    <property type="protein sequence ID" value="QQP42362.1"/>
    <property type="molecule type" value="Genomic_DNA"/>
</dbReference>
<evidence type="ECO:0000313" key="3">
    <source>
        <dbReference type="Proteomes" id="UP000595437"/>
    </source>
</evidence>
<organism evidence="2 3">
    <name type="scientific">Caligus rogercresseyi</name>
    <name type="common">Sea louse</name>
    <dbReference type="NCBI Taxonomy" id="217165"/>
    <lineage>
        <taxon>Eukaryota</taxon>
        <taxon>Metazoa</taxon>
        <taxon>Ecdysozoa</taxon>
        <taxon>Arthropoda</taxon>
        <taxon>Crustacea</taxon>
        <taxon>Multicrustacea</taxon>
        <taxon>Hexanauplia</taxon>
        <taxon>Copepoda</taxon>
        <taxon>Siphonostomatoida</taxon>
        <taxon>Caligidae</taxon>
        <taxon>Caligus</taxon>
    </lineage>
</organism>